<reference evidence="1 2" key="1">
    <citation type="submission" date="2023-07" db="EMBL/GenBank/DDBJ databases">
        <title>Genomic Encyclopedia of Type Strains, Phase IV (KMG-IV): sequencing the most valuable type-strain genomes for metagenomic binning, comparative biology and taxonomic classification.</title>
        <authorList>
            <person name="Goeker M."/>
        </authorList>
    </citation>
    <scope>NUCLEOTIDE SEQUENCE [LARGE SCALE GENOMIC DNA]</scope>
    <source>
        <strain evidence="1 2">DSM 1111</strain>
    </source>
</reference>
<organism evidence="1 2">
    <name type="scientific">Peteryoungia aggregata LMG 23059</name>
    <dbReference type="NCBI Taxonomy" id="1368425"/>
    <lineage>
        <taxon>Bacteria</taxon>
        <taxon>Pseudomonadati</taxon>
        <taxon>Pseudomonadota</taxon>
        <taxon>Alphaproteobacteria</taxon>
        <taxon>Hyphomicrobiales</taxon>
        <taxon>Rhizobiaceae</taxon>
        <taxon>Peteryoungia</taxon>
    </lineage>
</organism>
<dbReference type="Proteomes" id="UP001238496">
    <property type="component" value="Unassembled WGS sequence"/>
</dbReference>
<protein>
    <submittedName>
        <fullName evidence="1">Uncharacterized protein</fullName>
    </submittedName>
</protein>
<dbReference type="EMBL" id="JAUSUW010000007">
    <property type="protein sequence ID" value="MDQ0421654.1"/>
    <property type="molecule type" value="Genomic_DNA"/>
</dbReference>
<sequence length="60" mass="7059">MRLRVHWFTPPANLYFSPKRKTDDTLGSRPFTKVYVGRMIRRPLSRPQSCARTITMSFSV</sequence>
<name>A0ABU0G8J1_9HYPH</name>
<evidence type="ECO:0000313" key="2">
    <source>
        <dbReference type="Proteomes" id="UP001238496"/>
    </source>
</evidence>
<accession>A0ABU0G8J1</accession>
<evidence type="ECO:0000313" key="1">
    <source>
        <dbReference type="EMBL" id="MDQ0421654.1"/>
    </source>
</evidence>
<keyword evidence="2" id="KW-1185">Reference proteome</keyword>
<comment type="caution">
    <text evidence="1">The sequence shown here is derived from an EMBL/GenBank/DDBJ whole genome shotgun (WGS) entry which is preliminary data.</text>
</comment>
<gene>
    <name evidence="1" type="ORF">J2045_002694</name>
</gene>
<proteinExistence type="predicted"/>